<evidence type="ECO:0000313" key="3">
    <source>
        <dbReference type="Proteomes" id="UP000752696"/>
    </source>
</evidence>
<dbReference type="OrthoDB" id="7611382at2759"/>
<organism evidence="2 3">
    <name type="scientific">Heterotrigona itama</name>
    <dbReference type="NCBI Taxonomy" id="395501"/>
    <lineage>
        <taxon>Eukaryota</taxon>
        <taxon>Metazoa</taxon>
        <taxon>Ecdysozoa</taxon>
        <taxon>Arthropoda</taxon>
        <taxon>Hexapoda</taxon>
        <taxon>Insecta</taxon>
        <taxon>Pterygota</taxon>
        <taxon>Neoptera</taxon>
        <taxon>Endopterygota</taxon>
        <taxon>Hymenoptera</taxon>
        <taxon>Apocrita</taxon>
        <taxon>Aculeata</taxon>
        <taxon>Apoidea</taxon>
        <taxon>Anthophila</taxon>
        <taxon>Apidae</taxon>
        <taxon>Heterotrigona</taxon>
    </lineage>
</organism>
<dbReference type="AlphaFoldDB" id="A0A6V7GXE2"/>
<proteinExistence type="predicted"/>
<dbReference type="EMBL" id="CAJDYZ010003235">
    <property type="protein sequence ID" value="CAD1469962.1"/>
    <property type="molecule type" value="Genomic_DNA"/>
</dbReference>
<dbReference type="PANTHER" id="PTHR46599">
    <property type="entry name" value="PIGGYBAC TRANSPOSABLE ELEMENT-DERIVED PROTEIN 4"/>
    <property type="match status" value="1"/>
</dbReference>
<sequence>VSLISTKHTFVKLRDNNRCTPEMIAYYNETKFGVDIVDQMAQKYTVKAASFRCPLQVFFNILDLAAINAWILYKEFAVEKENIRNNHPSPGTSKVTQDLPNRILQKKQNQSLKIDKFPLISDVWNRSIENNQNSYVPDMNPTVDEQLFPIKVRCKFTQYIVSLINLTSNLDSIGCQQ</sequence>
<feature type="non-terminal residue" evidence="2">
    <location>
        <position position="177"/>
    </location>
</feature>
<dbReference type="Pfam" id="PF13843">
    <property type="entry name" value="DDE_Tnp_1_7"/>
    <property type="match status" value="1"/>
</dbReference>
<gene>
    <name evidence="2" type="ORF">MHI_LOCUS170527</name>
</gene>
<reference evidence="2" key="1">
    <citation type="submission" date="2020-07" db="EMBL/GenBank/DDBJ databases">
        <authorList>
            <person name="Nazaruddin N."/>
        </authorList>
    </citation>
    <scope>NUCLEOTIDE SEQUENCE</scope>
</reference>
<dbReference type="Proteomes" id="UP000752696">
    <property type="component" value="Unassembled WGS sequence"/>
</dbReference>
<evidence type="ECO:0000259" key="1">
    <source>
        <dbReference type="Pfam" id="PF13843"/>
    </source>
</evidence>
<accession>A0A6V7GXE2</accession>
<evidence type="ECO:0000313" key="2">
    <source>
        <dbReference type="EMBL" id="CAD1469962.1"/>
    </source>
</evidence>
<name>A0A6V7GXE2_9HYME</name>
<comment type="caution">
    <text evidence="2">The sequence shown here is derived from an EMBL/GenBank/DDBJ whole genome shotgun (WGS) entry which is preliminary data.</text>
</comment>
<dbReference type="PANTHER" id="PTHR46599:SF6">
    <property type="entry name" value="DUAL SPECIFICITY PHOSPHATASE 26"/>
    <property type="match status" value="1"/>
</dbReference>
<keyword evidence="3" id="KW-1185">Reference proteome</keyword>
<feature type="domain" description="PiggyBac transposable element-derived protein" evidence="1">
    <location>
        <begin position="18"/>
        <end position="70"/>
    </location>
</feature>
<protein>
    <recommendedName>
        <fullName evidence="1">PiggyBac transposable element-derived protein domain-containing protein</fullName>
    </recommendedName>
</protein>
<dbReference type="InterPro" id="IPR029526">
    <property type="entry name" value="PGBD"/>
</dbReference>